<dbReference type="InParanoid" id="E9GDT9"/>
<evidence type="ECO:0000256" key="1">
    <source>
        <dbReference type="SAM" id="SignalP"/>
    </source>
</evidence>
<dbReference type="EMBL" id="GL732540">
    <property type="protein sequence ID" value="EFX82140.1"/>
    <property type="molecule type" value="Genomic_DNA"/>
</dbReference>
<evidence type="ECO:0000313" key="2">
    <source>
        <dbReference type="EMBL" id="EFX82140.1"/>
    </source>
</evidence>
<dbReference type="KEGG" id="dpx:DAPPUDRAFT_241258"/>
<dbReference type="Proteomes" id="UP000000305">
    <property type="component" value="Unassembled WGS sequence"/>
</dbReference>
<dbReference type="AlphaFoldDB" id="E9GDT9"/>
<accession>E9GDT9</accession>
<name>E9GDT9_DAPPU</name>
<keyword evidence="3" id="KW-1185">Reference proteome</keyword>
<proteinExistence type="predicted"/>
<feature type="signal peptide" evidence="1">
    <location>
        <begin position="1"/>
        <end position="18"/>
    </location>
</feature>
<protein>
    <submittedName>
        <fullName evidence="2">Uncharacterized protein</fullName>
    </submittedName>
</protein>
<feature type="chain" id="PRO_5003241122" evidence="1">
    <location>
        <begin position="19"/>
        <end position="87"/>
    </location>
</feature>
<dbReference type="OrthoDB" id="6373011at2759"/>
<evidence type="ECO:0000313" key="3">
    <source>
        <dbReference type="Proteomes" id="UP000000305"/>
    </source>
</evidence>
<dbReference type="HOGENOM" id="CLU_2485585_0_0_1"/>
<sequence>MKIYILAVLLSVVCFACAQQNQTGWNYNPYHFLAAAAGRGKRSIADAPDVAAAKLEHVRAHAVAANGVVSSLPYLEPVAVWEPPQSV</sequence>
<dbReference type="PhylomeDB" id="E9GDT9"/>
<organism evidence="2 3">
    <name type="scientific">Daphnia pulex</name>
    <name type="common">Water flea</name>
    <dbReference type="NCBI Taxonomy" id="6669"/>
    <lineage>
        <taxon>Eukaryota</taxon>
        <taxon>Metazoa</taxon>
        <taxon>Ecdysozoa</taxon>
        <taxon>Arthropoda</taxon>
        <taxon>Crustacea</taxon>
        <taxon>Branchiopoda</taxon>
        <taxon>Diplostraca</taxon>
        <taxon>Cladocera</taxon>
        <taxon>Anomopoda</taxon>
        <taxon>Daphniidae</taxon>
        <taxon>Daphnia</taxon>
    </lineage>
</organism>
<reference evidence="2 3" key="1">
    <citation type="journal article" date="2011" name="Science">
        <title>The ecoresponsive genome of Daphnia pulex.</title>
        <authorList>
            <person name="Colbourne J.K."/>
            <person name="Pfrender M.E."/>
            <person name="Gilbert D."/>
            <person name="Thomas W.K."/>
            <person name="Tucker A."/>
            <person name="Oakley T.H."/>
            <person name="Tokishita S."/>
            <person name="Aerts A."/>
            <person name="Arnold G.J."/>
            <person name="Basu M.K."/>
            <person name="Bauer D.J."/>
            <person name="Caceres C.E."/>
            <person name="Carmel L."/>
            <person name="Casola C."/>
            <person name="Choi J.H."/>
            <person name="Detter J.C."/>
            <person name="Dong Q."/>
            <person name="Dusheyko S."/>
            <person name="Eads B.D."/>
            <person name="Frohlich T."/>
            <person name="Geiler-Samerotte K.A."/>
            <person name="Gerlach D."/>
            <person name="Hatcher P."/>
            <person name="Jogdeo S."/>
            <person name="Krijgsveld J."/>
            <person name="Kriventseva E.V."/>
            <person name="Kultz D."/>
            <person name="Laforsch C."/>
            <person name="Lindquist E."/>
            <person name="Lopez J."/>
            <person name="Manak J.R."/>
            <person name="Muller J."/>
            <person name="Pangilinan J."/>
            <person name="Patwardhan R.P."/>
            <person name="Pitluck S."/>
            <person name="Pritham E.J."/>
            <person name="Rechtsteiner A."/>
            <person name="Rho M."/>
            <person name="Rogozin I.B."/>
            <person name="Sakarya O."/>
            <person name="Salamov A."/>
            <person name="Schaack S."/>
            <person name="Shapiro H."/>
            <person name="Shiga Y."/>
            <person name="Skalitzky C."/>
            <person name="Smith Z."/>
            <person name="Souvorov A."/>
            <person name="Sung W."/>
            <person name="Tang Z."/>
            <person name="Tsuchiya D."/>
            <person name="Tu H."/>
            <person name="Vos H."/>
            <person name="Wang M."/>
            <person name="Wolf Y.I."/>
            <person name="Yamagata H."/>
            <person name="Yamada T."/>
            <person name="Ye Y."/>
            <person name="Shaw J.R."/>
            <person name="Andrews J."/>
            <person name="Crease T.J."/>
            <person name="Tang H."/>
            <person name="Lucas S.M."/>
            <person name="Robertson H.M."/>
            <person name="Bork P."/>
            <person name="Koonin E.V."/>
            <person name="Zdobnov E.M."/>
            <person name="Grigoriev I.V."/>
            <person name="Lynch M."/>
            <person name="Boore J.L."/>
        </authorList>
    </citation>
    <scope>NUCLEOTIDE SEQUENCE [LARGE SCALE GENOMIC DNA]</scope>
</reference>
<gene>
    <name evidence="2" type="ORF">DAPPUDRAFT_241258</name>
</gene>
<keyword evidence="1" id="KW-0732">Signal</keyword>